<evidence type="ECO:0000313" key="1">
    <source>
        <dbReference type="EMBL" id="SOC31400.1"/>
    </source>
</evidence>
<sequence length="281" mass="31051">MTPDEIGMVFSALMRFRVISNGAFPSARKQDLERRAATILDDAHGRFQDLTEFLETQGLRMDVRELSDYGLGIGSCYILMRSPRFDVPDHISSDHVMKELSAGRIGSDTIETATAWASFMFLIMMWFLYTRPNRGIEQVSGFDDAILGELDFAEEVETRIEQLRSSGGSSRESDDRTKEAKAVWEILTSSKGKIETRASSFLSGMVKLGFLEAAQEMEGYYRQTFASALDIAENFTAYAGGLIHPILMQASEEDVAALIYEGAPGAEGASAEDIFAEQGAE</sequence>
<dbReference type="Proteomes" id="UP000219068">
    <property type="component" value="Unassembled WGS sequence"/>
</dbReference>
<accession>A0A285TY91</accession>
<evidence type="ECO:0000313" key="2">
    <source>
        <dbReference type="Proteomes" id="UP000219068"/>
    </source>
</evidence>
<dbReference type="AlphaFoldDB" id="A0A285TY91"/>
<protein>
    <submittedName>
        <fullName evidence="1">Uncharacterized protein</fullName>
    </submittedName>
</protein>
<name>A0A285TY91_9PROT</name>
<organism evidence="1 2">
    <name type="scientific">Thalassospira xiamenensis</name>
    <dbReference type="NCBI Taxonomy" id="220697"/>
    <lineage>
        <taxon>Bacteria</taxon>
        <taxon>Pseudomonadati</taxon>
        <taxon>Pseudomonadota</taxon>
        <taxon>Alphaproteobacteria</taxon>
        <taxon>Rhodospirillales</taxon>
        <taxon>Thalassospiraceae</taxon>
        <taxon>Thalassospira</taxon>
    </lineage>
</organism>
<dbReference type="RefSeq" id="WP_142994651.1">
    <property type="nucleotide sequence ID" value="NZ_OBMM01000017.1"/>
</dbReference>
<proteinExistence type="predicted"/>
<dbReference type="EMBL" id="OBMM01000017">
    <property type="protein sequence ID" value="SOC31400.1"/>
    <property type="molecule type" value="Genomic_DNA"/>
</dbReference>
<gene>
    <name evidence="1" type="ORF">SAMN05428964_1173</name>
</gene>
<reference evidence="1 2" key="1">
    <citation type="submission" date="2017-08" db="EMBL/GenBank/DDBJ databases">
        <authorList>
            <person name="de Groot N.N."/>
        </authorList>
    </citation>
    <scope>NUCLEOTIDE SEQUENCE [LARGE SCALE GENOMIC DNA]</scope>
    <source>
        <strain evidence="1 2">USBA 78</strain>
    </source>
</reference>